<dbReference type="WBParaSite" id="GPLIN_000233300">
    <property type="protein sequence ID" value="GPLIN_000233300"/>
    <property type="gene ID" value="GPLIN_000233300"/>
</dbReference>
<feature type="compositionally biased region" description="Basic and acidic residues" evidence="1">
    <location>
        <begin position="118"/>
        <end position="128"/>
    </location>
</feature>
<feature type="region of interest" description="Disordered" evidence="1">
    <location>
        <begin position="247"/>
        <end position="285"/>
    </location>
</feature>
<feature type="compositionally biased region" description="Low complexity" evidence="1">
    <location>
        <begin position="252"/>
        <end position="263"/>
    </location>
</feature>
<sequence>MAEAANTWHRPELNDDERLIHYQQEFRRYKKLLDDEAERPLHVQLSERTTNAIRDSLKSRTKRQPPSPTGPRRRKRPSSRKQPAGAAEAASSSTATTYTTAERSRSTSSNNSDSSAVEGKDEQQKQQREAPGSSAAPSSSSTATAQQRSAPHLDIEEAERARQAAMEYATQNPGLLNIGGAEGTQILRLARGAYRPVKGSNLLTLLNYHFTARNEEGEAVGKAPPGYTTFMRNARDDLRMWRLLFPASAPQSGSTSSTTAMGTRSRRRHPQQPKMGGQGTGCLPL</sequence>
<evidence type="ECO:0000256" key="1">
    <source>
        <dbReference type="SAM" id="MobiDB-lite"/>
    </source>
</evidence>
<feature type="compositionally biased region" description="Gly residues" evidence="1">
    <location>
        <begin position="276"/>
        <end position="285"/>
    </location>
</feature>
<accession>A0A183BNZ7</accession>
<protein>
    <submittedName>
        <fullName evidence="3">HMG box domain-containing protein</fullName>
    </submittedName>
</protein>
<feature type="compositionally biased region" description="Low complexity" evidence="1">
    <location>
        <begin position="133"/>
        <end position="150"/>
    </location>
</feature>
<feature type="compositionally biased region" description="Low complexity" evidence="1">
    <location>
        <begin position="86"/>
        <end position="116"/>
    </location>
</feature>
<name>A0A183BNZ7_GLOPA</name>
<evidence type="ECO:0000313" key="3">
    <source>
        <dbReference type="WBParaSite" id="GPLIN_000233300"/>
    </source>
</evidence>
<proteinExistence type="predicted"/>
<reference evidence="2" key="1">
    <citation type="submission" date="2014-05" db="EMBL/GenBank/DDBJ databases">
        <title>The genome and life-stage specific transcriptomes of Globodera pallida elucidate key aspects of plant parasitism by a cyst nematode.</title>
        <authorList>
            <person name="Cotton J.A."/>
            <person name="Lilley C.J."/>
            <person name="Jones L.M."/>
            <person name="Kikuchi T."/>
            <person name="Reid A.J."/>
            <person name="Thorpe P."/>
            <person name="Tsai I.J."/>
            <person name="Beasley H."/>
            <person name="Blok V."/>
            <person name="Cock P.J.A."/>
            <person name="Van den Akker S.E."/>
            <person name="Holroyd N."/>
            <person name="Hunt M."/>
            <person name="Mantelin S."/>
            <person name="Naghra H."/>
            <person name="Pain A."/>
            <person name="Palomares-Rius J.E."/>
            <person name="Zarowiecki M."/>
            <person name="Berriman M."/>
            <person name="Jones J.T."/>
            <person name="Urwin P.E."/>
        </authorList>
    </citation>
    <scope>NUCLEOTIDE SEQUENCE [LARGE SCALE GENOMIC DNA]</scope>
    <source>
        <strain evidence="2">Lindley</strain>
    </source>
</reference>
<feature type="region of interest" description="Disordered" evidence="1">
    <location>
        <begin position="35"/>
        <end position="154"/>
    </location>
</feature>
<keyword evidence="2" id="KW-1185">Reference proteome</keyword>
<dbReference type="AlphaFoldDB" id="A0A183BNZ7"/>
<organism evidence="2 3">
    <name type="scientific">Globodera pallida</name>
    <name type="common">Potato cyst nematode worm</name>
    <name type="synonym">Heterodera pallida</name>
    <dbReference type="NCBI Taxonomy" id="36090"/>
    <lineage>
        <taxon>Eukaryota</taxon>
        <taxon>Metazoa</taxon>
        <taxon>Ecdysozoa</taxon>
        <taxon>Nematoda</taxon>
        <taxon>Chromadorea</taxon>
        <taxon>Rhabditida</taxon>
        <taxon>Tylenchina</taxon>
        <taxon>Tylenchomorpha</taxon>
        <taxon>Tylenchoidea</taxon>
        <taxon>Heteroderidae</taxon>
        <taxon>Heteroderinae</taxon>
        <taxon>Globodera</taxon>
    </lineage>
</organism>
<dbReference type="Proteomes" id="UP000050741">
    <property type="component" value="Unassembled WGS sequence"/>
</dbReference>
<reference evidence="3" key="2">
    <citation type="submission" date="2016-06" db="UniProtKB">
        <authorList>
            <consortium name="WormBaseParasite"/>
        </authorList>
    </citation>
    <scope>IDENTIFICATION</scope>
</reference>
<evidence type="ECO:0000313" key="2">
    <source>
        <dbReference type="Proteomes" id="UP000050741"/>
    </source>
</evidence>